<evidence type="ECO:0000313" key="1">
    <source>
        <dbReference type="EMBL" id="QHT10081.1"/>
    </source>
</evidence>
<dbReference type="AlphaFoldDB" id="A0A6C0D0I9"/>
<proteinExistence type="predicted"/>
<sequence>MQTETESYTTLQESMIHEGKELTKQRLFLQSLVSTNIDKTKLKSMVHQWIELRSVFATYEEYTAKVNSLGEQIALMDALGEKISGTKIRSFNTAMEHQKKSRTLYFEKHLEYHLLVSSIPKKEKKSYSPTKGFR</sequence>
<reference evidence="1" key="1">
    <citation type="journal article" date="2020" name="Nature">
        <title>Giant virus diversity and host interactions through global metagenomics.</title>
        <authorList>
            <person name="Schulz F."/>
            <person name="Roux S."/>
            <person name="Paez-Espino D."/>
            <person name="Jungbluth S."/>
            <person name="Walsh D.A."/>
            <person name="Denef V.J."/>
            <person name="McMahon K.D."/>
            <person name="Konstantinidis K.T."/>
            <person name="Eloe-Fadrosh E.A."/>
            <person name="Kyrpides N.C."/>
            <person name="Woyke T."/>
        </authorList>
    </citation>
    <scope>NUCLEOTIDE SEQUENCE</scope>
    <source>
        <strain evidence="1">GVMAG-M-3300023174-104</strain>
    </source>
</reference>
<protein>
    <submittedName>
        <fullName evidence="1">Uncharacterized protein</fullName>
    </submittedName>
</protein>
<accession>A0A6C0D0I9</accession>
<name>A0A6C0D0I9_9ZZZZ</name>
<organism evidence="1">
    <name type="scientific">viral metagenome</name>
    <dbReference type="NCBI Taxonomy" id="1070528"/>
    <lineage>
        <taxon>unclassified sequences</taxon>
        <taxon>metagenomes</taxon>
        <taxon>organismal metagenomes</taxon>
    </lineage>
</organism>
<dbReference type="EMBL" id="MN739518">
    <property type="protein sequence ID" value="QHT10081.1"/>
    <property type="molecule type" value="Genomic_DNA"/>
</dbReference>